<dbReference type="InterPro" id="IPR010930">
    <property type="entry name" value="Flg_bb/hook_C_dom"/>
</dbReference>
<evidence type="ECO:0000256" key="3">
    <source>
        <dbReference type="ARBA" id="ARBA00023143"/>
    </source>
</evidence>
<feature type="domain" description="Flagellar basal-body/hook protein C-terminal" evidence="6">
    <location>
        <begin position="195"/>
        <end position="238"/>
    </location>
</feature>
<keyword evidence="9" id="KW-1185">Reference proteome</keyword>
<evidence type="ECO:0000313" key="9">
    <source>
        <dbReference type="Proteomes" id="UP000032679"/>
    </source>
</evidence>
<dbReference type="Pfam" id="PF06429">
    <property type="entry name" value="Flg_bbr_C"/>
    <property type="match status" value="1"/>
</dbReference>
<name>A0A0D6MLL9_9PROT</name>
<organism evidence="8 9">
    <name type="scientific">Tanticharoenia sakaeratensis NBRC 103193</name>
    <dbReference type="NCBI Taxonomy" id="1231623"/>
    <lineage>
        <taxon>Bacteria</taxon>
        <taxon>Pseudomonadati</taxon>
        <taxon>Pseudomonadota</taxon>
        <taxon>Alphaproteobacteria</taxon>
        <taxon>Acetobacterales</taxon>
        <taxon>Acetobacteraceae</taxon>
        <taxon>Tanticharoenia</taxon>
    </lineage>
</organism>
<feature type="domain" description="Flagellar hook protein FlgE/F/G-like D1" evidence="7">
    <location>
        <begin position="87"/>
        <end position="152"/>
    </location>
</feature>
<comment type="similarity">
    <text evidence="2 4">Belongs to the flagella basal body rod proteins family.</text>
</comment>
<keyword evidence="3 4" id="KW-0975">Bacterial flagellum</keyword>
<sequence>MENATYIALSRLDTEQRAMSVVANNLANASTAGFKGEQVLFSDYLSRQSASGLPPGGDIQSYTQDRATFRDTTQGEFQQTGNPLDVAIGGDGYFQIRTDHGVRLTRSGRFERLTDGTISDESGNAVLDTQGNPIRLNPTDHSVTITSDGTIETETGIAGQIGIVTPADENRVHQEGGKLLRAEGQTTAVAAPKLMQGALEASNVKAMTEMTRMMDIQRNFQFIAQFVESEATRQQDAISKIVQNQS</sequence>
<comment type="subunit">
    <text evidence="4">The basal body constitutes a major portion of the flagellar organelle and consists of five rings (E,L,P,S, and M) mounted on a central rod. The rod consists of about 26 subunits of FlgG in the distal portion, and FlgB, FlgC and FlgF are thought to build up the proximal portion of the rod with about 6 subunits each.</text>
</comment>
<dbReference type="Pfam" id="PF00460">
    <property type="entry name" value="Flg_bb_rod"/>
    <property type="match status" value="1"/>
</dbReference>
<gene>
    <name evidence="8" type="ORF">Tasa_024_033</name>
</gene>
<dbReference type="SUPFAM" id="SSF117143">
    <property type="entry name" value="Flagellar hook protein flgE"/>
    <property type="match status" value="1"/>
</dbReference>
<dbReference type="AlphaFoldDB" id="A0A0D6MLL9"/>
<dbReference type="InterPro" id="IPR020013">
    <property type="entry name" value="Flagellar_FlgE/F/G"/>
</dbReference>
<keyword evidence="8" id="KW-0969">Cilium</keyword>
<dbReference type="Pfam" id="PF22692">
    <property type="entry name" value="LlgE_F_G_D1"/>
    <property type="match status" value="1"/>
</dbReference>
<keyword evidence="8" id="KW-0282">Flagellum</keyword>
<dbReference type="Proteomes" id="UP000032679">
    <property type="component" value="Unassembled WGS sequence"/>
</dbReference>
<proteinExistence type="inferred from homology"/>
<dbReference type="PANTHER" id="PTHR30435:SF19">
    <property type="entry name" value="FLAGELLAR BASAL-BODY ROD PROTEIN FLGG"/>
    <property type="match status" value="1"/>
</dbReference>
<dbReference type="STRING" id="1231623.Tasa_024_033"/>
<comment type="subcellular location">
    <subcellularLocation>
        <location evidence="1 4">Bacterial flagellum basal body</location>
    </subcellularLocation>
</comment>
<evidence type="ECO:0000256" key="4">
    <source>
        <dbReference type="RuleBase" id="RU362116"/>
    </source>
</evidence>
<evidence type="ECO:0000259" key="5">
    <source>
        <dbReference type="Pfam" id="PF00460"/>
    </source>
</evidence>
<dbReference type="NCBIfam" id="TIGR03506">
    <property type="entry name" value="FlgEFG_subfam"/>
    <property type="match status" value="1"/>
</dbReference>
<evidence type="ECO:0000313" key="8">
    <source>
        <dbReference type="EMBL" id="GAN54567.1"/>
    </source>
</evidence>
<reference evidence="8 9" key="1">
    <citation type="submission" date="2012-10" db="EMBL/GenBank/DDBJ databases">
        <title>Genome sequencing of Tanticharoenia sakaeratensis NBRC 103193.</title>
        <authorList>
            <person name="Azuma Y."/>
            <person name="Hadano H."/>
            <person name="Hirakawa H."/>
            <person name="Matsushita K."/>
        </authorList>
    </citation>
    <scope>NUCLEOTIDE SEQUENCE [LARGE SCALE GENOMIC DNA]</scope>
    <source>
        <strain evidence="8 9">NBRC 103193</strain>
    </source>
</reference>
<keyword evidence="8" id="KW-0966">Cell projection</keyword>
<dbReference type="GO" id="GO:0030694">
    <property type="term" value="C:bacterial-type flagellum basal body, rod"/>
    <property type="evidence" value="ECO:0007669"/>
    <property type="project" value="UniProtKB-UniRule"/>
</dbReference>
<dbReference type="InterPro" id="IPR019776">
    <property type="entry name" value="Flagellar_basal_body_rod_CS"/>
</dbReference>
<evidence type="ECO:0000256" key="1">
    <source>
        <dbReference type="ARBA" id="ARBA00004117"/>
    </source>
</evidence>
<comment type="caution">
    <text evidence="8">The sequence shown here is derived from an EMBL/GenBank/DDBJ whole genome shotgun (WGS) entry which is preliminary data.</text>
</comment>
<dbReference type="NCBIfam" id="TIGR02490">
    <property type="entry name" value="flgF"/>
    <property type="match status" value="1"/>
</dbReference>
<dbReference type="InterPro" id="IPR001444">
    <property type="entry name" value="Flag_bb_rod_N"/>
</dbReference>
<dbReference type="OrthoDB" id="9804559at2"/>
<dbReference type="RefSeq" id="WP_048849104.1">
    <property type="nucleotide sequence ID" value="NZ_BALE01000024.1"/>
</dbReference>
<accession>A0A0D6MLL9</accession>
<evidence type="ECO:0000256" key="2">
    <source>
        <dbReference type="ARBA" id="ARBA00009677"/>
    </source>
</evidence>
<protein>
    <recommendedName>
        <fullName evidence="4">Flagellar basal-body rod protein FlgF</fullName>
    </recommendedName>
</protein>
<evidence type="ECO:0000259" key="7">
    <source>
        <dbReference type="Pfam" id="PF22692"/>
    </source>
</evidence>
<dbReference type="GO" id="GO:0071978">
    <property type="term" value="P:bacterial-type flagellum-dependent swarming motility"/>
    <property type="evidence" value="ECO:0007669"/>
    <property type="project" value="TreeGrafter"/>
</dbReference>
<dbReference type="PANTHER" id="PTHR30435">
    <property type="entry name" value="FLAGELLAR PROTEIN"/>
    <property type="match status" value="1"/>
</dbReference>
<dbReference type="InterPro" id="IPR037925">
    <property type="entry name" value="FlgE/F/G-like"/>
</dbReference>
<feature type="domain" description="Flagellar basal body rod protein N-terminal" evidence="5">
    <location>
        <begin position="6"/>
        <end position="35"/>
    </location>
</feature>
<dbReference type="EMBL" id="BALE01000024">
    <property type="protein sequence ID" value="GAN54567.1"/>
    <property type="molecule type" value="Genomic_DNA"/>
</dbReference>
<evidence type="ECO:0000259" key="6">
    <source>
        <dbReference type="Pfam" id="PF06429"/>
    </source>
</evidence>
<dbReference type="InterPro" id="IPR012836">
    <property type="entry name" value="FlgF"/>
</dbReference>
<dbReference type="PROSITE" id="PS00588">
    <property type="entry name" value="FLAGELLA_BB_ROD"/>
    <property type="match status" value="1"/>
</dbReference>
<dbReference type="InterPro" id="IPR053967">
    <property type="entry name" value="LlgE_F_G-like_D1"/>
</dbReference>